<feature type="compositionally biased region" description="Basic residues" evidence="6">
    <location>
        <begin position="1"/>
        <end position="21"/>
    </location>
</feature>
<dbReference type="Gene3D" id="1.10.10.10">
    <property type="entry name" value="Winged helix-like DNA-binding domain superfamily/Winged helix DNA-binding domain"/>
    <property type="match status" value="1"/>
</dbReference>
<dbReference type="CDD" id="cd01127">
    <property type="entry name" value="TrwB_TraG_TraD_VirD4"/>
    <property type="match status" value="1"/>
</dbReference>
<gene>
    <name evidence="8" type="ORF">HLPCO_000289</name>
</gene>
<evidence type="ECO:0000256" key="2">
    <source>
        <dbReference type="ARBA" id="ARBA00022741"/>
    </source>
</evidence>
<dbReference type="InterPro" id="IPR036390">
    <property type="entry name" value="WH_DNA-bd_sf"/>
</dbReference>
<reference evidence="8 9" key="2">
    <citation type="journal article" date="2013" name="PLoS ONE">
        <title>INDIGO - INtegrated Data Warehouse of MIcrobial GenOmes with Examples from the Red Sea Extremophiles.</title>
        <authorList>
            <person name="Alam I."/>
            <person name="Antunes A."/>
            <person name="Kamau A.A."/>
            <person name="Ba Alawi W."/>
            <person name="Kalkatawi M."/>
            <person name="Stingl U."/>
            <person name="Bajic V.B."/>
        </authorList>
    </citation>
    <scope>NUCLEOTIDE SEQUENCE [LARGE SCALE GENOMIC DNA]</scope>
    <source>
        <strain evidence="8 9">SSD-17B</strain>
    </source>
</reference>
<dbReference type="Pfam" id="PF09397">
    <property type="entry name" value="FtsK_gamma"/>
    <property type="match status" value="1"/>
</dbReference>
<dbReference type="InterPro" id="IPR002543">
    <property type="entry name" value="FtsK_dom"/>
</dbReference>
<proteinExistence type="inferred from homology"/>
<dbReference type="Gene3D" id="3.30.980.40">
    <property type="match status" value="1"/>
</dbReference>
<dbReference type="PANTHER" id="PTHR22683">
    <property type="entry name" value="SPORULATION PROTEIN RELATED"/>
    <property type="match status" value="1"/>
</dbReference>
<feature type="region of interest" description="Disordered" evidence="6">
    <location>
        <begin position="124"/>
        <end position="226"/>
    </location>
</feature>
<organism evidence="8 9">
    <name type="scientific">Haloplasma contractile SSD-17B</name>
    <dbReference type="NCBI Taxonomy" id="1033810"/>
    <lineage>
        <taxon>Bacteria</taxon>
        <taxon>Bacillati</taxon>
        <taxon>Mycoplasmatota</taxon>
        <taxon>Mollicutes</taxon>
        <taxon>Haloplasmatales</taxon>
        <taxon>Haloplasmataceae</taxon>
        <taxon>Haloplasma</taxon>
    </lineage>
</organism>
<feature type="compositionally biased region" description="Basic and acidic residues" evidence="6">
    <location>
        <begin position="186"/>
        <end position="212"/>
    </location>
</feature>
<feature type="region of interest" description="Disordered" evidence="6">
    <location>
        <begin position="356"/>
        <end position="413"/>
    </location>
</feature>
<dbReference type="InterPro" id="IPR027417">
    <property type="entry name" value="P-loop_NTPase"/>
</dbReference>
<comment type="caution">
    <text evidence="8">The sequence shown here is derived from an EMBL/GenBank/DDBJ whole genome shotgun (WGS) entry which is preliminary data.</text>
</comment>
<dbReference type="GO" id="GO:0005524">
    <property type="term" value="F:ATP binding"/>
    <property type="evidence" value="ECO:0007669"/>
    <property type="project" value="UniProtKB-UniRule"/>
</dbReference>
<dbReference type="SUPFAM" id="SSF52540">
    <property type="entry name" value="P-loop containing nucleoside triphosphate hydrolases"/>
    <property type="match status" value="1"/>
</dbReference>
<dbReference type="InterPro" id="IPR003593">
    <property type="entry name" value="AAA+_ATPase"/>
</dbReference>
<keyword evidence="9" id="KW-1185">Reference proteome</keyword>
<dbReference type="SUPFAM" id="SSF46785">
    <property type="entry name" value="Winged helix' DNA-binding domain"/>
    <property type="match status" value="1"/>
</dbReference>
<evidence type="ECO:0000259" key="7">
    <source>
        <dbReference type="PROSITE" id="PS50901"/>
    </source>
</evidence>
<dbReference type="GO" id="GO:0003677">
    <property type="term" value="F:DNA binding"/>
    <property type="evidence" value="ECO:0007669"/>
    <property type="project" value="UniProtKB-KW"/>
</dbReference>
<keyword evidence="3 5" id="KW-0067">ATP-binding</keyword>
<name>U2EFA8_9MOLU</name>
<keyword evidence="8" id="KW-0808">Transferase</keyword>
<dbReference type="InterPro" id="IPR036388">
    <property type="entry name" value="WH-like_DNA-bd_sf"/>
</dbReference>
<sequence>MGTKDKVKKTTKKLKNNRQRKEKFSIPLIPYDDELNQSQSFGEKRKQYNTSYRTSTNSLNNQSRITQSSYFFVSPIYGKLEDKSTYPQTTSNGSIDKQYDFLRDKKRLNNTEFKKKHGSDFYEFSLRKNKMGSNKGENQPTNEQNKDRVITKDPSQKKSSTTIKQTPNKQDQPFSLNSEANSKLKQNNEKKKDKKPEERNTSNYKDQSKSNLRDLSISNQKSKKIRKHNEEQALNVIFEEEFELNEEDSVLTSYNGSSDKTFFNDFKTPHIRNHEFEFEMTEYDEEVRQSDESMNHFGHDDANPFKYFEVDDNKEETFLEEGEHLFNPPLDSEDDEPIYKDEFIFKVDFNDGKNSEFEEDSFGSDDHTFEDVNKDLNNELDSGKTRKQNSKRQQHLNLSENDYDNDDDWSYDNREYDKVNQNQTTSNKNDDSHNKDNHVQFSSYELSSYQLPPISLLKEGQKNHKNDIDWIHQKMTELDETLQSFDLDAKTIDFTQGPTVTRLEVKLAPGIKVSKITSLQDNIKLGLAVNELRIEAPIPGKNTIGIEIPNVNKQFVCMRDIFDTPKFQSYKSPLKVVLGLDITGEPIYSDISKMPHGLIAGSTGSGKSVCINNIIVSLLYNTKPDEVKLILIDPKMVELAPYNNIPHLLTPVITDPKTATASLKWAAEEMDRRYSVFARVGARDIKAYNSKRKNSNEQLEKIPYIVIIIDELADLMTVAAQDTEESILRIAQKARAAGIHLILATQRPSVNIITGNIKINIPTRIAFKVQSLVDSRTILDESGAEKLLGKGDMLLLENGMPEVMRLQGSFISDDEIDQVTTFICDQLEPKYAFTKDSLVKSQAEKTIDHDDELYDEVARYLIDCGEASASRIQRRFSIGFNRAARLLDIMEQNGIVSPSPGGSKPREVLISLNDYKKLTS</sequence>
<accession>U2EFA8</accession>
<feature type="compositionally biased region" description="Polar residues" evidence="6">
    <location>
        <begin position="157"/>
        <end position="180"/>
    </location>
</feature>
<dbReference type="AlphaFoldDB" id="U2EFA8"/>
<dbReference type="GO" id="GO:0004076">
    <property type="term" value="F:biotin synthase activity"/>
    <property type="evidence" value="ECO:0007669"/>
    <property type="project" value="UniProtKB-EC"/>
</dbReference>
<dbReference type="EC" id="2.8.1.6" evidence="8"/>
<dbReference type="InterPro" id="IPR018541">
    <property type="entry name" value="Ftsk_gamma"/>
</dbReference>
<dbReference type="InterPro" id="IPR041027">
    <property type="entry name" value="FtsK_alpha"/>
</dbReference>
<feature type="compositionally biased region" description="Basic and acidic residues" evidence="6">
    <location>
        <begin position="144"/>
        <end position="156"/>
    </location>
</feature>
<evidence type="ECO:0000256" key="4">
    <source>
        <dbReference type="ARBA" id="ARBA00023125"/>
    </source>
</evidence>
<dbReference type="Pfam" id="PF01580">
    <property type="entry name" value="FtsK_SpoIIIE"/>
    <property type="match status" value="1"/>
</dbReference>
<dbReference type="InParanoid" id="U2EFA8"/>
<dbReference type="Proteomes" id="UP000005707">
    <property type="component" value="Unassembled WGS sequence"/>
</dbReference>
<feature type="compositionally biased region" description="Acidic residues" evidence="6">
    <location>
        <begin position="401"/>
        <end position="410"/>
    </location>
</feature>
<feature type="compositionally biased region" description="Polar residues" evidence="6">
    <location>
        <begin position="131"/>
        <end position="143"/>
    </location>
</feature>
<feature type="compositionally biased region" description="Basic and acidic residues" evidence="6">
    <location>
        <begin position="364"/>
        <end position="384"/>
    </location>
</feature>
<dbReference type="eggNOG" id="COG1674">
    <property type="taxonomic scope" value="Bacteria"/>
</dbReference>
<comment type="similarity">
    <text evidence="1">Belongs to the FtsK/SpoIIIE/SftA family.</text>
</comment>
<feature type="compositionally biased region" description="Basic residues" evidence="6">
    <location>
        <begin position="385"/>
        <end position="394"/>
    </location>
</feature>
<dbReference type="Gene3D" id="3.40.50.300">
    <property type="entry name" value="P-loop containing nucleotide triphosphate hydrolases"/>
    <property type="match status" value="1"/>
</dbReference>
<dbReference type="PANTHER" id="PTHR22683:SF42">
    <property type="entry name" value="DNA TRANSLOCASE SFTA"/>
    <property type="match status" value="1"/>
</dbReference>
<dbReference type="InterPro" id="IPR050206">
    <property type="entry name" value="FtsK/SpoIIIE/SftA"/>
</dbReference>
<dbReference type="FunCoup" id="U2EFA8">
    <property type="interactions" value="210"/>
</dbReference>
<evidence type="ECO:0000313" key="8">
    <source>
        <dbReference type="EMBL" id="ERJ13623.1"/>
    </source>
</evidence>
<dbReference type="EMBL" id="AFNU02000001">
    <property type="protein sequence ID" value="ERJ13623.1"/>
    <property type="molecule type" value="Genomic_DNA"/>
</dbReference>
<evidence type="ECO:0000313" key="9">
    <source>
        <dbReference type="Proteomes" id="UP000005707"/>
    </source>
</evidence>
<dbReference type="RefSeq" id="WP_021030970.1">
    <property type="nucleotide sequence ID" value="NZ_AFNU02000001.1"/>
</dbReference>
<reference evidence="8 9" key="1">
    <citation type="journal article" date="2011" name="J. Bacteriol.">
        <title>Genome sequence of Haloplasma contractile, an unusual contractile bacterium from a deep-sea anoxic brine lake.</title>
        <authorList>
            <person name="Antunes A."/>
            <person name="Alam I."/>
            <person name="El Dorry H."/>
            <person name="Siam R."/>
            <person name="Robertson A."/>
            <person name="Bajic V.B."/>
            <person name="Stingl U."/>
        </authorList>
    </citation>
    <scope>NUCLEOTIDE SEQUENCE [LARGE SCALE GENOMIC DNA]</scope>
    <source>
        <strain evidence="8 9">SSD-17B</strain>
    </source>
</reference>
<feature type="domain" description="FtsK" evidence="7">
    <location>
        <begin position="584"/>
        <end position="776"/>
    </location>
</feature>
<dbReference type="SMART" id="SM00382">
    <property type="entry name" value="AAA"/>
    <property type="match status" value="1"/>
</dbReference>
<dbReference type="Pfam" id="PF17854">
    <property type="entry name" value="FtsK_alpha"/>
    <property type="match status" value="1"/>
</dbReference>
<dbReference type="SMART" id="SM00843">
    <property type="entry name" value="Ftsk_gamma"/>
    <property type="match status" value="1"/>
</dbReference>
<dbReference type="STRING" id="1033810.HLPCO_000289"/>
<feature type="compositionally biased region" description="Polar residues" evidence="6">
    <location>
        <begin position="48"/>
        <end position="60"/>
    </location>
</feature>
<evidence type="ECO:0000256" key="3">
    <source>
        <dbReference type="ARBA" id="ARBA00022840"/>
    </source>
</evidence>
<evidence type="ECO:0000256" key="6">
    <source>
        <dbReference type="SAM" id="MobiDB-lite"/>
    </source>
</evidence>
<protein>
    <submittedName>
        <fullName evidence="8">Biotin synthetase protein</fullName>
        <ecNumber evidence="8">2.8.1.6</ecNumber>
    </submittedName>
</protein>
<dbReference type="PROSITE" id="PS50901">
    <property type="entry name" value="FTSK"/>
    <property type="match status" value="1"/>
</dbReference>
<feature type="region of interest" description="Disordered" evidence="6">
    <location>
        <begin position="1"/>
        <end position="60"/>
    </location>
</feature>
<keyword evidence="2 5" id="KW-0547">Nucleotide-binding</keyword>
<evidence type="ECO:0000256" key="1">
    <source>
        <dbReference type="ARBA" id="ARBA00006474"/>
    </source>
</evidence>
<feature type="binding site" evidence="5">
    <location>
        <begin position="601"/>
        <end position="608"/>
    </location>
    <ligand>
        <name>ATP</name>
        <dbReference type="ChEBI" id="CHEBI:30616"/>
    </ligand>
</feature>
<evidence type="ECO:0000256" key="5">
    <source>
        <dbReference type="PROSITE-ProRule" id="PRU00289"/>
    </source>
</evidence>
<keyword evidence="4" id="KW-0238">DNA-binding</keyword>